<protein>
    <submittedName>
        <fullName evidence="2">Helix-turn-helix domain-containing protein</fullName>
    </submittedName>
</protein>
<feature type="domain" description="HigA2-like helix-turn-helix" evidence="1">
    <location>
        <begin position="2"/>
        <end position="79"/>
    </location>
</feature>
<proteinExistence type="predicted"/>
<dbReference type="Pfam" id="PF13744">
    <property type="entry name" value="HTH_37"/>
    <property type="match status" value="1"/>
</dbReference>
<dbReference type="SUPFAM" id="SSF47413">
    <property type="entry name" value="lambda repressor-like DNA-binding domains"/>
    <property type="match status" value="1"/>
</dbReference>
<dbReference type="Gene3D" id="1.10.260.40">
    <property type="entry name" value="lambda repressor-like DNA-binding domains"/>
    <property type="match status" value="1"/>
</dbReference>
<dbReference type="RefSeq" id="WP_322544231.1">
    <property type="nucleotide sequence ID" value="NZ_JAOBTT010000002.1"/>
</dbReference>
<evidence type="ECO:0000259" key="1">
    <source>
        <dbReference type="Pfam" id="PF13744"/>
    </source>
</evidence>
<dbReference type="EMBL" id="JAOBTT010000002">
    <property type="protein sequence ID" value="MDZ7279983.1"/>
    <property type="molecule type" value="Genomic_DNA"/>
</dbReference>
<organism evidence="2 3">
    <name type="scientific">Pantoea eucrina</name>
    <dbReference type="NCBI Taxonomy" id="472693"/>
    <lineage>
        <taxon>Bacteria</taxon>
        <taxon>Pseudomonadati</taxon>
        <taxon>Pseudomonadota</taxon>
        <taxon>Gammaproteobacteria</taxon>
        <taxon>Enterobacterales</taxon>
        <taxon>Erwiniaceae</taxon>
        <taxon>Pantoea</taxon>
    </lineage>
</organism>
<comment type="caution">
    <text evidence="2">The sequence shown here is derived from an EMBL/GenBank/DDBJ whole genome shotgun (WGS) entry which is preliminary data.</text>
</comment>
<sequence length="94" mass="10626">MYAELSFPDAEKQKIKSGLVIEIIKNILLELSLTAAGERMGISQAKVSNLYRRDFKNLSERKLMAYLNRLGCDIKIVINPYVSRTGHLKLVQAS</sequence>
<dbReference type="InterPro" id="IPR039554">
    <property type="entry name" value="HigA2-like_HTH"/>
</dbReference>
<dbReference type="InterPro" id="IPR010982">
    <property type="entry name" value="Lambda_DNA-bd_dom_sf"/>
</dbReference>
<dbReference type="Proteomes" id="UP001288620">
    <property type="component" value="Unassembled WGS sequence"/>
</dbReference>
<gene>
    <name evidence="2" type="ORF">N4G40_17165</name>
</gene>
<evidence type="ECO:0000313" key="2">
    <source>
        <dbReference type="EMBL" id="MDZ7279983.1"/>
    </source>
</evidence>
<reference evidence="3" key="1">
    <citation type="submission" date="2023-07" db="EMBL/GenBank/DDBJ databases">
        <title>Structural and functional analysis of rice phyllospheric bacteria for their antimicrobial properties and defense elicitation against blast disease.</title>
        <authorList>
            <person name="Sahu K.P."/>
            <person name="Asharani P."/>
            <person name="Kumar M."/>
            <person name="Reddy B."/>
            <person name="Kumar A."/>
        </authorList>
    </citation>
    <scope>NUCLEOTIDE SEQUENCE [LARGE SCALE GENOMIC DNA]</scope>
    <source>
        <strain evidence="3">OsEp_Plm_30P10</strain>
    </source>
</reference>
<evidence type="ECO:0000313" key="3">
    <source>
        <dbReference type="Proteomes" id="UP001288620"/>
    </source>
</evidence>
<keyword evidence="3" id="KW-1185">Reference proteome</keyword>
<name>A0ABU5LJ99_9GAMM</name>
<accession>A0ABU5LJ99</accession>